<dbReference type="EMBL" id="JAQYXL010000006">
    <property type="protein sequence ID" value="MEN3231995.1"/>
    <property type="molecule type" value="Genomic_DNA"/>
</dbReference>
<evidence type="ECO:0000259" key="3">
    <source>
        <dbReference type="PROSITE" id="PS51736"/>
    </source>
</evidence>
<dbReference type="PROSITE" id="PS51736">
    <property type="entry name" value="RECOMBINASES_3"/>
    <property type="match status" value="1"/>
</dbReference>
<keyword evidence="5" id="KW-1185">Reference proteome</keyword>
<keyword evidence="2" id="KW-0233">DNA recombination</keyword>
<dbReference type="SUPFAM" id="SSF53041">
    <property type="entry name" value="Resolvase-like"/>
    <property type="match status" value="1"/>
</dbReference>
<dbReference type="InterPro" id="IPR050639">
    <property type="entry name" value="SSR_resolvase"/>
</dbReference>
<dbReference type="SMART" id="SM00857">
    <property type="entry name" value="Resolvase"/>
    <property type="match status" value="1"/>
</dbReference>
<reference evidence="4 5" key="1">
    <citation type="journal article" date="2023" name="PLoS ONE">
        <title>Complete genome assembly of Hawai'i environmental nontuberculous mycobacteria reveals unexpected co-isolation with methylobacteria.</title>
        <authorList>
            <person name="Hendrix J."/>
            <person name="Epperson L.E."/>
            <person name="Tong E.I."/>
            <person name="Chan Y.L."/>
            <person name="Hasan N.A."/>
            <person name="Dawrs S.N."/>
            <person name="Norton G.J."/>
            <person name="Virdi R."/>
            <person name="Crooks J.L."/>
            <person name="Chan E.D."/>
            <person name="Honda J.R."/>
            <person name="Strong M."/>
        </authorList>
    </citation>
    <scope>NUCLEOTIDE SEQUENCE [LARGE SCALE GENOMIC DNA]</scope>
    <source>
        <strain evidence="4 5">NJH_HI01</strain>
    </source>
</reference>
<sequence>MAKIVALYRVSTTRQGRSGLGLEAQKAAVMSYIGDRHELVGEFVEVESGKRYNRPMLEAALHRAKVTGSILCIARLDRLSRNAAFLLTLRDSGVKFVAVDMPDANEMTVGIMAVIAEGERKLISTRTRDALSAARARGRILGNSTTLVAGVGQARATARAIEIADRKASDLMIVIKDIQAEGITTAKGIARELQARQVETPRGGAAWQAVQVRRILDRSAEGR</sequence>
<name>A0ABU9ZLV9_9HYPH</name>
<dbReference type="PANTHER" id="PTHR30461:SF2">
    <property type="entry name" value="SERINE RECOMBINASE PINE-RELATED"/>
    <property type="match status" value="1"/>
</dbReference>
<protein>
    <submittedName>
        <fullName evidence="4">Recombinase family protein</fullName>
    </submittedName>
</protein>
<dbReference type="Proteomes" id="UP001404845">
    <property type="component" value="Unassembled WGS sequence"/>
</dbReference>
<evidence type="ECO:0000313" key="5">
    <source>
        <dbReference type="Proteomes" id="UP001404845"/>
    </source>
</evidence>
<keyword evidence="1" id="KW-0238">DNA-binding</keyword>
<organism evidence="4 5">
    <name type="scientific">Methylorubrum rhodesianum</name>
    <dbReference type="NCBI Taxonomy" id="29427"/>
    <lineage>
        <taxon>Bacteria</taxon>
        <taxon>Pseudomonadati</taxon>
        <taxon>Pseudomonadota</taxon>
        <taxon>Alphaproteobacteria</taxon>
        <taxon>Hyphomicrobiales</taxon>
        <taxon>Methylobacteriaceae</taxon>
        <taxon>Methylorubrum</taxon>
    </lineage>
</organism>
<dbReference type="Gene3D" id="3.40.50.1390">
    <property type="entry name" value="Resolvase, N-terminal catalytic domain"/>
    <property type="match status" value="1"/>
</dbReference>
<accession>A0ABU9ZLV9</accession>
<dbReference type="InterPro" id="IPR036162">
    <property type="entry name" value="Resolvase-like_N_sf"/>
</dbReference>
<feature type="domain" description="Resolvase/invertase-type recombinase catalytic" evidence="3">
    <location>
        <begin position="3"/>
        <end position="138"/>
    </location>
</feature>
<dbReference type="CDD" id="cd00338">
    <property type="entry name" value="Ser_Recombinase"/>
    <property type="match status" value="1"/>
</dbReference>
<dbReference type="RefSeq" id="WP_345972667.1">
    <property type="nucleotide sequence ID" value="NZ_JAQYXL010000006.1"/>
</dbReference>
<evidence type="ECO:0000256" key="1">
    <source>
        <dbReference type="ARBA" id="ARBA00023125"/>
    </source>
</evidence>
<dbReference type="InterPro" id="IPR006119">
    <property type="entry name" value="Resolv_N"/>
</dbReference>
<dbReference type="PANTHER" id="PTHR30461">
    <property type="entry name" value="DNA-INVERTASE FROM LAMBDOID PROPHAGE"/>
    <property type="match status" value="1"/>
</dbReference>
<dbReference type="Pfam" id="PF00239">
    <property type="entry name" value="Resolvase"/>
    <property type="match status" value="1"/>
</dbReference>
<proteinExistence type="predicted"/>
<comment type="caution">
    <text evidence="4">The sequence shown here is derived from an EMBL/GenBank/DDBJ whole genome shotgun (WGS) entry which is preliminary data.</text>
</comment>
<evidence type="ECO:0000256" key="2">
    <source>
        <dbReference type="ARBA" id="ARBA00023172"/>
    </source>
</evidence>
<gene>
    <name evidence="4" type="ORF">PUR21_31055</name>
</gene>
<evidence type="ECO:0000313" key="4">
    <source>
        <dbReference type="EMBL" id="MEN3231995.1"/>
    </source>
</evidence>